<reference evidence="1" key="1">
    <citation type="submission" date="2020-10" db="EMBL/GenBank/DDBJ databases">
        <title>Taxonomic study of unclassified bacteria belonging to the class Ktedonobacteria.</title>
        <authorList>
            <person name="Yabe S."/>
            <person name="Wang C.M."/>
            <person name="Zheng Y."/>
            <person name="Sakai Y."/>
            <person name="Cavaletti L."/>
            <person name="Monciardini P."/>
            <person name="Donadio S."/>
        </authorList>
    </citation>
    <scope>NUCLEOTIDE SEQUENCE</scope>
    <source>
        <strain evidence="1">SOSP1-1</strain>
    </source>
</reference>
<sequence length="63" mass="7088">MSGLGGIGKTQIAIAYAYLHRQDYHVILWVPADSLELLVSSYIHIAKPLKLPQKDEQDQEIIV</sequence>
<accession>A0A8J3MZ14</accession>
<keyword evidence="2" id="KW-1185">Reference proteome</keyword>
<dbReference type="Gene3D" id="3.40.50.300">
    <property type="entry name" value="P-loop containing nucleotide triphosphate hydrolases"/>
    <property type="match status" value="1"/>
</dbReference>
<evidence type="ECO:0000313" key="2">
    <source>
        <dbReference type="Proteomes" id="UP000612362"/>
    </source>
</evidence>
<proteinExistence type="predicted"/>
<evidence type="ECO:0008006" key="3">
    <source>
        <dbReference type="Google" id="ProtNLM"/>
    </source>
</evidence>
<dbReference type="AlphaFoldDB" id="A0A8J3MZ14"/>
<organism evidence="1 2">
    <name type="scientific">Ktedonospora formicarum</name>
    <dbReference type="NCBI Taxonomy" id="2778364"/>
    <lineage>
        <taxon>Bacteria</taxon>
        <taxon>Bacillati</taxon>
        <taxon>Chloroflexota</taxon>
        <taxon>Ktedonobacteria</taxon>
        <taxon>Ktedonobacterales</taxon>
        <taxon>Ktedonobacteraceae</taxon>
        <taxon>Ktedonospora</taxon>
    </lineage>
</organism>
<dbReference type="Proteomes" id="UP000612362">
    <property type="component" value="Unassembled WGS sequence"/>
</dbReference>
<comment type="caution">
    <text evidence="1">The sequence shown here is derived from an EMBL/GenBank/DDBJ whole genome shotgun (WGS) entry which is preliminary data.</text>
</comment>
<dbReference type="InterPro" id="IPR027417">
    <property type="entry name" value="P-loop_NTPase"/>
</dbReference>
<gene>
    <name evidence="1" type="ORF">KSX_95210</name>
</gene>
<evidence type="ECO:0000313" key="1">
    <source>
        <dbReference type="EMBL" id="GHO51358.1"/>
    </source>
</evidence>
<dbReference type="SUPFAM" id="SSF52540">
    <property type="entry name" value="P-loop containing nucleoside triphosphate hydrolases"/>
    <property type="match status" value="1"/>
</dbReference>
<name>A0A8J3MZ14_9CHLR</name>
<protein>
    <recommendedName>
        <fullName evidence="3">NB-ARC domain-containing protein</fullName>
    </recommendedName>
</protein>
<dbReference type="EMBL" id="BNJF01000011">
    <property type="protein sequence ID" value="GHO51358.1"/>
    <property type="molecule type" value="Genomic_DNA"/>
</dbReference>